<evidence type="ECO:0000313" key="3">
    <source>
        <dbReference type="EMBL" id="SHH44568.1"/>
    </source>
</evidence>
<dbReference type="Gene3D" id="3.30.300.20">
    <property type="match status" value="1"/>
</dbReference>
<keyword evidence="1 2" id="KW-0690">Ribosome biogenesis</keyword>
<dbReference type="HAMAP" id="MF_00003">
    <property type="entry name" value="RbfA"/>
    <property type="match status" value="1"/>
</dbReference>
<dbReference type="GO" id="GO:0005829">
    <property type="term" value="C:cytosol"/>
    <property type="evidence" value="ECO:0007669"/>
    <property type="project" value="TreeGrafter"/>
</dbReference>
<evidence type="ECO:0000313" key="4">
    <source>
        <dbReference type="Proteomes" id="UP000184139"/>
    </source>
</evidence>
<accession>A0A1M5T1L9</accession>
<dbReference type="InterPro" id="IPR000238">
    <property type="entry name" value="RbfA"/>
</dbReference>
<dbReference type="GO" id="GO:0043024">
    <property type="term" value="F:ribosomal small subunit binding"/>
    <property type="evidence" value="ECO:0007669"/>
    <property type="project" value="TreeGrafter"/>
</dbReference>
<gene>
    <name evidence="2" type="primary">rbfA</name>
    <name evidence="3" type="ORF">SAMN02745124_00549</name>
</gene>
<dbReference type="EMBL" id="FQXS01000002">
    <property type="protein sequence ID" value="SHH44568.1"/>
    <property type="molecule type" value="Genomic_DNA"/>
</dbReference>
<protein>
    <recommendedName>
        <fullName evidence="2">Ribosome-binding factor A</fullName>
    </recommendedName>
</protein>
<comment type="similarity">
    <text evidence="2">Belongs to the RbfA family.</text>
</comment>
<dbReference type="NCBIfam" id="TIGR00082">
    <property type="entry name" value="rbfA"/>
    <property type="match status" value="1"/>
</dbReference>
<dbReference type="InterPro" id="IPR023799">
    <property type="entry name" value="RbfA_dom_sf"/>
</dbReference>
<dbReference type="AlphaFoldDB" id="A0A1M5T1L9"/>
<dbReference type="SUPFAM" id="SSF89919">
    <property type="entry name" value="Ribosome-binding factor A, RbfA"/>
    <property type="match status" value="1"/>
</dbReference>
<evidence type="ECO:0000256" key="2">
    <source>
        <dbReference type="HAMAP-Rule" id="MF_00003"/>
    </source>
</evidence>
<comment type="subunit">
    <text evidence="2">Monomer. Binds 30S ribosomal subunits, but not 50S ribosomal subunits or 70S ribosomes.</text>
</comment>
<dbReference type="OrthoDB" id="307788at2"/>
<comment type="function">
    <text evidence="2">One of several proteins that assist in the late maturation steps of the functional core of the 30S ribosomal subunit. Associates with free 30S ribosomal subunits (but not with 30S subunits that are part of 70S ribosomes or polysomes). Required for efficient processing of 16S rRNA. May interact with the 5'-terminal helix region of 16S rRNA.</text>
</comment>
<organism evidence="3 4">
    <name type="scientific">Desulfofustis glycolicus DSM 9705</name>
    <dbReference type="NCBI Taxonomy" id="1121409"/>
    <lineage>
        <taxon>Bacteria</taxon>
        <taxon>Pseudomonadati</taxon>
        <taxon>Thermodesulfobacteriota</taxon>
        <taxon>Desulfobulbia</taxon>
        <taxon>Desulfobulbales</taxon>
        <taxon>Desulfocapsaceae</taxon>
        <taxon>Desulfofustis</taxon>
    </lineage>
</organism>
<dbReference type="PANTHER" id="PTHR33515">
    <property type="entry name" value="RIBOSOME-BINDING FACTOR A, CHLOROPLASTIC-RELATED"/>
    <property type="match status" value="1"/>
</dbReference>
<dbReference type="Proteomes" id="UP000184139">
    <property type="component" value="Unassembled WGS sequence"/>
</dbReference>
<proteinExistence type="inferred from homology"/>
<dbReference type="PANTHER" id="PTHR33515:SF1">
    <property type="entry name" value="RIBOSOME-BINDING FACTOR A, CHLOROPLASTIC-RELATED"/>
    <property type="match status" value="1"/>
</dbReference>
<dbReference type="GO" id="GO:0030490">
    <property type="term" value="P:maturation of SSU-rRNA"/>
    <property type="evidence" value="ECO:0007669"/>
    <property type="project" value="UniProtKB-UniRule"/>
</dbReference>
<dbReference type="InterPro" id="IPR020053">
    <property type="entry name" value="Ribosome-bd_factorA_CS"/>
</dbReference>
<reference evidence="3 4" key="1">
    <citation type="submission" date="2016-11" db="EMBL/GenBank/DDBJ databases">
        <authorList>
            <person name="Jaros S."/>
            <person name="Januszkiewicz K."/>
            <person name="Wedrychowicz H."/>
        </authorList>
    </citation>
    <scope>NUCLEOTIDE SEQUENCE [LARGE SCALE GENOMIC DNA]</scope>
    <source>
        <strain evidence="3 4">DSM 9705</strain>
    </source>
</reference>
<dbReference type="PROSITE" id="PS01319">
    <property type="entry name" value="RBFA"/>
    <property type="match status" value="1"/>
</dbReference>
<sequence>MKKPWHPKQELEALGAVRSQPPKRAVRVADAIRNELSMLLVQRSSDPRLHDVQINRVTVTDDLRHAKIYFTTLPGGCTVDEARQALERAAGFMRSHLARTINLRFTPELRFWYDEGAERVSEVEKLLAEIAREKYERERRS</sequence>
<comment type="subcellular location">
    <subcellularLocation>
        <location evidence="2">Cytoplasm</location>
    </subcellularLocation>
</comment>
<keyword evidence="2" id="KW-0963">Cytoplasm</keyword>
<dbReference type="Pfam" id="PF02033">
    <property type="entry name" value="RBFA"/>
    <property type="match status" value="1"/>
</dbReference>
<keyword evidence="4" id="KW-1185">Reference proteome</keyword>
<dbReference type="InterPro" id="IPR015946">
    <property type="entry name" value="KH_dom-like_a/b"/>
</dbReference>
<name>A0A1M5T1L9_9BACT</name>
<dbReference type="RefSeq" id="WP_073373287.1">
    <property type="nucleotide sequence ID" value="NZ_FQXS01000002.1"/>
</dbReference>
<evidence type="ECO:0000256" key="1">
    <source>
        <dbReference type="ARBA" id="ARBA00022517"/>
    </source>
</evidence>
<dbReference type="STRING" id="1121409.SAMN02745124_00549"/>